<evidence type="ECO:0000313" key="2">
    <source>
        <dbReference type="Proteomes" id="UP000822688"/>
    </source>
</evidence>
<dbReference type="InterPro" id="IPR052927">
    <property type="entry name" value="DCC_oxidoreductase"/>
</dbReference>
<dbReference type="PANTHER" id="PTHR33639">
    <property type="entry name" value="THIOL-DISULFIDE OXIDOREDUCTASE DCC"/>
    <property type="match status" value="1"/>
</dbReference>
<dbReference type="EMBL" id="CM026430">
    <property type="protein sequence ID" value="KAG0560763.1"/>
    <property type="molecule type" value="Genomic_DNA"/>
</dbReference>
<dbReference type="InterPro" id="IPR007263">
    <property type="entry name" value="DCC1-like"/>
</dbReference>
<dbReference type="AlphaFoldDB" id="A0A8T0GPB0"/>
<evidence type="ECO:0000313" key="1">
    <source>
        <dbReference type="EMBL" id="KAG0560763.1"/>
    </source>
</evidence>
<reference evidence="1" key="1">
    <citation type="submission" date="2020-06" db="EMBL/GenBank/DDBJ databases">
        <title>WGS assembly of Ceratodon purpureus strain R40.</title>
        <authorList>
            <person name="Carey S.B."/>
            <person name="Jenkins J."/>
            <person name="Shu S."/>
            <person name="Lovell J.T."/>
            <person name="Sreedasyam A."/>
            <person name="Maumus F."/>
            <person name="Tiley G.P."/>
            <person name="Fernandez-Pozo N."/>
            <person name="Barry K."/>
            <person name="Chen C."/>
            <person name="Wang M."/>
            <person name="Lipzen A."/>
            <person name="Daum C."/>
            <person name="Saski C.A."/>
            <person name="Payton A.C."/>
            <person name="Mcbreen J.C."/>
            <person name="Conrad R.E."/>
            <person name="Kollar L.M."/>
            <person name="Olsson S."/>
            <person name="Huttunen S."/>
            <person name="Landis J.B."/>
            <person name="Wickett N.J."/>
            <person name="Johnson M.G."/>
            <person name="Rensing S.A."/>
            <person name="Grimwood J."/>
            <person name="Schmutz J."/>
            <person name="Mcdaniel S.F."/>
        </authorList>
    </citation>
    <scope>NUCLEOTIDE SEQUENCE</scope>
    <source>
        <strain evidence="1">R40</strain>
    </source>
</reference>
<dbReference type="Proteomes" id="UP000822688">
    <property type="component" value="Chromosome 9"/>
</dbReference>
<sequence length="221" mass="24172">MAVCPTVGHVASDLGRMAGGSAARIQTVGTPVLKFRVGDPQRARRLNNCGIRKMESLSVKAVADVATGYDALATKEEMLRRADSYFATDSRPIVLFDGVCNFCNAGVNFVLDNDPEGLVRMAALQSEAGKALLLRAGRSSEDLSSLVLVEKDRSYIKSEGVLRTAQYLGNVLPPLGSLGLLFPLFFRDFVYDNVANNRYSILGRRDQCRVSDARFNDRFVV</sequence>
<accession>A0A8T0GPB0</accession>
<gene>
    <name evidence="1" type="ORF">KC19_9G011300</name>
</gene>
<proteinExistence type="predicted"/>
<dbReference type="GO" id="GO:0015035">
    <property type="term" value="F:protein-disulfide reductase activity"/>
    <property type="evidence" value="ECO:0007669"/>
    <property type="project" value="InterPro"/>
</dbReference>
<comment type="caution">
    <text evidence="1">The sequence shown here is derived from an EMBL/GenBank/DDBJ whole genome shotgun (WGS) entry which is preliminary data.</text>
</comment>
<name>A0A8T0GPB0_CERPU</name>
<protein>
    <submittedName>
        <fullName evidence="1">Uncharacterized protein</fullName>
    </submittedName>
</protein>
<keyword evidence="2" id="KW-1185">Reference proteome</keyword>
<dbReference type="PANTHER" id="PTHR33639:SF2">
    <property type="entry name" value="DUF393 DOMAIN-CONTAINING PROTEIN"/>
    <property type="match status" value="1"/>
</dbReference>
<dbReference type="Pfam" id="PF04134">
    <property type="entry name" value="DCC1-like"/>
    <property type="match status" value="1"/>
</dbReference>
<organism evidence="1 2">
    <name type="scientific">Ceratodon purpureus</name>
    <name type="common">Fire moss</name>
    <name type="synonym">Dicranum purpureum</name>
    <dbReference type="NCBI Taxonomy" id="3225"/>
    <lineage>
        <taxon>Eukaryota</taxon>
        <taxon>Viridiplantae</taxon>
        <taxon>Streptophyta</taxon>
        <taxon>Embryophyta</taxon>
        <taxon>Bryophyta</taxon>
        <taxon>Bryophytina</taxon>
        <taxon>Bryopsida</taxon>
        <taxon>Dicranidae</taxon>
        <taxon>Pseudoditrichales</taxon>
        <taxon>Ditrichaceae</taxon>
        <taxon>Ceratodon</taxon>
    </lineage>
</organism>